<keyword evidence="5" id="KW-0175">Coiled coil</keyword>
<gene>
    <name evidence="8" type="ORF">BCR33DRAFT_768524</name>
</gene>
<feature type="region of interest" description="Disordered" evidence="6">
    <location>
        <begin position="1"/>
        <end position="161"/>
    </location>
</feature>
<evidence type="ECO:0000256" key="6">
    <source>
        <dbReference type="SAM" id="MobiDB-lite"/>
    </source>
</evidence>
<evidence type="ECO:0000313" key="8">
    <source>
        <dbReference type="EMBL" id="ORY39499.1"/>
    </source>
</evidence>
<proteinExistence type="predicted"/>
<evidence type="ECO:0000256" key="5">
    <source>
        <dbReference type="SAM" id="Coils"/>
    </source>
</evidence>
<dbReference type="InterPro" id="IPR013083">
    <property type="entry name" value="Znf_RING/FYVE/PHD"/>
</dbReference>
<evidence type="ECO:0000259" key="7">
    <source>
        <dbReference type="PROSITE" id="PS50178"/>
    </source>
</evidence>
<evidence type="ECO:0000256" key="3">
    <source>
        <dbReference type="ARBA" id="ARBA00022833"/>
    </source>
</evidence>
<feature type="compositionally biased region" description="Low complexity" evidence="6">
    <location>
        <begin position="12"/>
        <end position="34"/>
    </location>
</feature>
<dbReference type="EMBL" id="MCGO01000039">
    <property type="protein sequence ID" value="ORY39499.1"/>
    <property type="molecule type" value="Genomic_DNA"/>
</dbReference>
<dbReference type="InterPro" id="IPR011011">
    <property type="entry name" value="Znf_FYVE_PHD"/>
</dbReference>
<dbReference type="GO" id="GO:0005769">
    <property type="term" value="C:early endosome"/>
    <property type="evidence" value="ECO:0007669"/>
    <property type="project" value="TreeGrafter"/>
</dbReference>
<dbReference type="GO" id="GO:0006897">
    <property type="term" value="P:endocytosis"/>
    <property type="evidence" value="ECO:0007669"/>
    <property type="project" value="TreeGrafter"/>
</dbReference>
<dbReference type="InterPro" id="IPR000306">
    <property type="entry name" value="Znf_FYVE"/>
</dbReference>
<dbReference type="AlphaFoldDB" id="A0A1Y2BXK1"/>
<comment type="caution">
    <text evidence="8">The sequence shown here is derived from an EMBL/GenBank/DDBJ whole genome shotgun (WGS) entry which is preliminary data.</text>
</comment>
<organism evidence="8 9">
    <name type="scientific">Rhizoclosmatium globosum</name>
    <dbReference type="NCBI Taxonomy" id="329046"/>
    <lineage>
        <taxon>Eukaryota</taxon>
        <taxon>Fungi</taxon>
        <taxon>Fungi incertae sedis</taxon>
        <taxon>Chytridiomycota</taxon>
        <taxon>Chytridiomycota incertae sedis</taxon>
        <taxon>Chytridiomycetes</taxon>
        <taxon>Chytridiales</taxon>
        <taxon>Chytriomycetaceae</taxon>
        <taxon>Rhizoclosmatium</taxon>
    </lineage>
</organism>
<dbReference type="STRING" id="329046.A0A1Y2BXK1"/>
<evidence type="ECO:0000313" key="9">
    <source>
        <dbReference type="Proteomes" id="UP000193642"/>
    </source>
</evidence>
<dbReference type="Gene3D" id="3.30.40.10">
    <property type="entry name" value="Zinc/RING finger domain, C3HC4 (zinc finger)"/>
    <property type="match status" value="2"/>
</dbReference>
<dbReference type="InterPro" id="IPR017455">
    <property type="entry name" value="Znf_FYVE-rel"/>
</dbReference>
<dbReference type="Pfam" id="PF01363">
    <property type="entry name" value="FYVE"/>
    <property type="match status" value="1"/>
</dbReference>
<dbReference type="SUPFAM" id="SSF57903">
    <property type="entry name" value="FYVE/PHD zinc finger"/>
    <property type="match status" value="2"/>
</dbReference>
<reference evidence="8 9" key="1">
    <citation type="submission" date="2016-07" db="EMBL/GenBank/DDBJ databases">
        <title>Pervasive Adenine N6-methylation of Active Genes in Fungi.</title>
        <authorList>
            <consortium name="DOE Joint Genome Institute"/>
            <person name="Mondo S.J."/>
            <person name="Dannebaum R.O."/>
            <person name="Kuo R.C."/>
            <person name="Labutti K."/>
            <person name="Haridas S."/>
            <person name="Kuo A."/>
            <person name="Salamov A."/>
            <person name="Ahrendt S.R."/>
            <person name="Lipzen A."/>
            <person name="Sullivan W."/>
            <person name="Andreopoulos W.B."/>
            <person name="Clum A."/>
            <person name="Lindquist E."/>
            <person name="Daum C."/>
            <person name="Ramamoorthy G.K."/>
            <person name="Gryganskyi A."/>
            <person name="Culley D."/>
            <person name="Magnuson J.K."/>
            <person name="James T.Y."/>
            <person name="O'Malley M.A."/>
            <person name="Stajich J.E."/>
            <person name="Spatafora J.W."/>
            <person name="Visel A."/>
            <person name="Grigoriev I.V."/>
        </authorList>
    </citation>
    <scope>NUCLEOTIDE SEQUENCE [LARGE SCALE GENOMIC DNA]</scope>
    <source>
        <strain evidence="8 9">JEL800</strain>
    </source>
</reference>
<dbReference type="PROSITE" id="PS50178">
    <property type="entry name" value="ZF_FYVE"/>
    <property type="match status" value="1"/>
</dbReference>
<evidence type="ECO:0000256" key="4">
    <source>
        <dbReference type="PROSITE-ProRule" id="PRU00091"/>
    </source>
</evidence>
<sequence length="752" mass="82732">MSFPNLLVAPPRTRAPASTGSSSSTGTPSIAGIGLSSRDGTGSEGSLESQHQHQQQHQPRYPSGLKAKHPLFRSPSPERVAEKDKTRTLSAGEASNSAALKVSQKHTRAATDPPTSSVPVDPNDGRPLPLPPVPASSSFSQPSLNAPQKQHSLPPPSNSSASASASVYACPICGQLTKNLLHLNHHLDTIHSISSTTSDDDDDPGKIILDWFKKTGENAKSVLNKTGENLGLKKAVSMDLLNSLAAQNPTSKDSSAPIDTSTFDLNPNLTDKDFLPDGSVSAAAAAAGFVTRKHWQPDNLDSPMPCNFPRCPKQLIPSGVKMGKMVVGAAGVGAIRVHCRKCGKVYCEEHVAHQMRLNPTDARHDSVNGVWCRVCESCFLGKEGWFDSHGVTHTRTTTFLQYRKTMSDVVALEVNKLESRYEKLAALYDEIPVMPSTKKKTLSRLTSFASVGPNLKDIEQSVVSWQDDSEVSNCPICTSTFSTLFNPLNRRHHCRLCGRVVCGLETCISQIPLIPKETTSHLRSSGNGDQTSDKPRVTSEVKVCTDCKKLVFRRKNAVLEHAQKAEVVALYEEFLKLKTNVEEVLPKFNHLIMALSSQNIIRMEDKEYIIASRHRKTLMDYFAEIEKLGKRIKSLPAPSSQHQKLQDNIQMYIIQYLQTKMFSLTLMPKVTPPPGSNLMSKVQSTTLAEMQRIDAANKALEVMEDQEKALRVQLEDALKRRKLEDAGALREALEEVEREIVMLKKDLRLMQG</sequence>
<keyword evidence="3" id="KW-0862">Zinc</keyword>
<feature type="domain" description="FYVE-type" evidence="7">
    <location>
        <begin position="468"/>
        <end position="552"/>
    </location>
</feature>
<accession>A0A1Y2BXK1</accession>
<dbReference type="GO" id="GO:0008270">
    <property type="term" value="F:zinc ion binding"/>
    <property type="evidence" value="ECO:0007669"/>
    <property type="project" value="UniProtKB-KW"/>
</dbReference>
<keyword evidence="9" id="KW-1185">Reference proteome</keyword>
<evidence type="ECO:0000256" key="1">
    <source>
        <dbReference type="ARBA" id="ARBA00022723"/>
    </source>
</evidence>
<feature type="compositionally biased region" description="Polar residues" evidence="6">
    <location>
        <begin position="141"/>
        <end position="151"/>
    </location>
</feature>
<feature type="compositionally biased region" description="Polar residues" evidence="6">
    <location>
        <begin position="38"/>
        <end position="49"/>
    </location>
</feature>
<protein>
    <submittedName>
        <fullName evidence="8">FYVE-domain-containing protein</fullName>
    </submittedName>
</protein>
<feature type="coiled-coil region" evidence="5">
    <location>
        <begin position="693"/>
        <end position="746"/>
    </location>
</feature>
<keyword evidence="1" id="KW-0479">Metal-binding</keyword>
<dbReference type="OrthoDB" id="166134at2759"/>
<dbReference type="GO" id="GO:0005545">
    <property type="term" value="F:1-phosphatidylinositol binding"/>
    <property type="evidence" value="ECO:0007669"/>
    <property type="project" value="TreeGrafter"/>
</dbReference>
<dbReference type="PANTHER" id="PTHR23164">
    <property type="entry name" value="EARLY ENDOSOME ANTIGEN 1"/>
    <property type="match status" value="1"/>
</dbReference>
<dbReference type="SMART" id="SM00064">
    <property type="entry name" value="FYVE"/>
    <property type="match status" value="2"/>
</dbReference>
<dbReference type="PANTHER" id="PTHR23164:SF30">
    <property type="entry name" value="EARLY ENDOSOME ANTIGEN 1"/>
    <property type="match status" value="1"/>
</dbReference>
<name>A0A1Y2BXK1_9FUNG</name>
<evidence type="ECO:0000256" key="2">
    <source>
        <dbReference type="ARBA" id="ARBA00022771"/>
    </source>
</evidence>
<keyword evidence="2 4" id="KW-0863">Zinc-finger</keyword>
<dbReference type="CDD" id="cd15737">
    <property type="entry name" value="FYVE2_Vac1p_like"/>
    <property type="match status" value="1"/>
</dbReference>
<dbReference type="Proteomes" id="UP000193642">
    <property type="component" value="Unassembled WGS sequence"/>
</dbReference>